<feature type="domain" description="MutL C-terminal dimerisation" evidence="3">
    <location>
        <begin position="607"/>
        <end position="768"/>
    </location>
</feature>
<dbReference type="InterPro" id="IPR042121">
    <property type="entry name" value="MutL_C_regsub"/>
</dbReference>
<reference evidence="4 5" key="1">
    <citation type="journal article" date="2024" name="Ann. Entomol. Soc. Am.">
        <title>Genomic analyses of the southern and eastern yellowjacket wasps (Hymenoptera: Vespidae) reveal evolutionary signatures of social life.</title>
        <authorList>
            <person name="Catto M.A."/>
            <person name="Caine P.B."/>
            <person name="Orr S.E."/>
            <person name="Hunt B.G."/>
            <person name="Goodisman M.A.D."/>
        </authorList>
    </citation>
    <scope>NUCLEOTIDE SEQUENCE [LARGE SCALE GENOMIC DNA]</scope>
    <source>
        <strain evidence="4">233</strain>
        <tissue evidence="4">Head and thorax</tissue>
    </source>
</reference>
<comment type="similarity">
    <text evidence="1">Belongs to the DNA mismatch repair MutL/HexB family.</text>
</comment>
<evidence type="ECO:0000313" key="5">
    <source>
        <dbReference type="Proteomes" id="UP001607302"/>
    </source>
</evidence>
<dbReference type="InterPro" id="IPR038973">
    <property type="entry name" value="MutL/Mlh/Pms-like"/>
</dbReference>
<dbReference type="PANTHER" id="PTHR10073">
    <property type="entry name" value="DNA MISMATCH REPAIR PROTEIN MLH, PMS, MUTL"/>
    <property type="match status" value="1"/>
</dbReference>
<proteinExistence type="inferred from homology"/>
<sequence length="828" mass="96963">MEIIEIPPVALNVFDTVLNSLNEHASCVAIRIYNKEKKIQVVDNGIGISVHALAGLEDIGKNNIHDSQLHHNLRYNSLRNIFKHFSIISISSRCQNSVETNTKIYRKGLPPIILKETPRPSIGTTVSIYNYSNTIYAHKQTISIICFLIANISLNNPKISFSLRDEDDIFLQITKDREAKKVLEMLYGEHILQDYIWVIPSTKVLNIQYHGYIGMIKTKEKALHYIFLNNRPVYCTTIINTILDYFIQHLSYYMRICNVSKEMIFFMFFINCTTTEVVVTAKNDKRFMLLYKIRDVLDSVRQFINNIFLDEFFIKRLYEYIQFHIPKQVQKIDKSVESQKVHNVLPLYLKVDHLEKIHKTKRSILYNTNINHNPITVFYTKYGMFLYESIKQGKSVENYIIDIKHLKTGTFIKKKQKLQNISYNCNQYYFEENITSNISNNFDSKENIEYTNCMNPNSIDIMTNVEQTLSAKEEHNIEKTDHVEDYNCSLSEWSDWSYHTNKVKDDEIEMQNTHSKLKKKNGSIKKYYKVFDFLPQKLNNLVQFKPIKLIKTPSFNNIDTSISFNELRHNYQEKEQQHQDVDIHPCTFRQHFYEFRLKRNALEFIKVLNQVNNQLIAALMIYDNIELLLMMDQHAVHERIRYENLLDDYRTSDYNNFLTKKLSIPIIVEVTVNMSTLLLCNKLSLNKFGIKLTAINENTLSIYSIPKCFITNKQYYNDVKLAMTIRNLLNEIVGNIMNGNGTNFLPLSIHNAISMEACHGAIKFGELLSVQQCIELFDDLKTTKSPTRCAHGRPSIIPIIELSELRKRCYKNIKVLLLLVLYNCFLST</sequence>
<dbReference type="AlphaFoldDB" id="A0ABD1ZTL3"/>
<dbReference type="Gene3D" id="3.30.565.10">
    <property type="entry name" value="Histidine kinase-like ATPase, C-terminal domain"/>
    <property type="match status" value="1"/>
</dbReference>
<accession>A0ABD1ZTL3</accession>
<dbReference type="InterPro" id="IPR014790">
    <property type="entry name" value="MutL_C"/>
</dbReference>
<dbReference type="SMART" id="SM00853">
    <property type="entry name" value="MutL_C"/>
    <property type="match status" value="1"/>
</dbReference>
<name>A0ABD1ZTL3_VESSQ</name>
<dbReference type="Proteomes" id="UP001607302">
    <property type="component" value="Unassembled WGS sequence"/>
</dbReference>
<evidence type="ECO:0000259" key="3">
    <source>
        <dbReference type="SMART" id="SM00853"/>
    </source>
</evidence>
<dbReference type="Gene3D" id="3.30.230.10">
    <property type="match status" value="1"/>
</dbReference>
<dbReference type="InterPro" id="IPR036890">
    <property type="entry name" value="HATPase_C_sf"/>
</dbReference>
<dbReference type="SUPFAM" id="SSF118116">
    <property type="entry name" value="DNA mismatch repair protein MutL"/>
    <property type="match status" value="1"/>
</dbReference>
<dbReference type="GO" id="GO:0006974">
    <property type="term" value="P:DNA damage response"/>
    <property type="evidence" value="ECO:0007669"/>
    <property type="project" value="UniProtKB-KW"/>
</dbReference>
<dbReference type="Gene3D" id="3.30.1370.100">
    <property type="entry name" value="MutL, C-terminal domain, regulatory subdomain"/>
    <property type="match status" value="1"/>
</dbReference>
<evidence type="ECO:0000313" key="4">
    <source>
        <dbReference type="EMBL" id="KAL2711698.1"/>
    </source>
</evidence>
<dbReference type="InterPro" id="IPR042120">
    <property type="entry name" value="MutL_C_dimsub"/>
</dbReference>
<protein>
    <submittedName>
        <fullName evidence="4">DNA mismatch repair protein Mlh3-like</fullName>
    </submittedName>
</protein>
<gene>
    <name evidence="4" type="ORF">V1478_018719</name>
</gene>
<dbReference type="SUPFAM" id="SSF54211">
    <property type="entry name" value="Ribosomal protein S5 domain 2-like"/>
    <property type="match status" value="1"/>
</dbReference>
<dbReference type="Gene3D" id="3.30.1540.20">
    <property type="entry name" value="MutL, C-terminal domain, dimerisation subdomain"/>
    <property type="match status" value="1"/>
</dbReference>
<evidence type="ECO:0000256" key="1">
    <source>
        <dbReference type="ARBA" id="ARBA00006082"/>
    </source>
</evidence>
<evidence type="ECO:0000256" key="2">
    <source>
        <dbReference type="ARBA" id="ARBA00022763"/>
    </source>
</evidence>
<dbReference type="PANTHER" id="PTHR10073:SF47">
    <property type="entry name" value="DNA MISMATCH REPAIR PROTEIN MLH3"/>
    <property type="match status" value="1"/>
</dbReference>
<organism evidence="4 5">
    <name type="scientific">Vespula squamosa</name>
    <name type="common">Southern yellow jacket</name>
    <name type="synonym">Wasp</name>
    <dbReference type="NCBI Taxonomy" id="30214"/>
    <lineage>
        <taxon>Eukaryota</taxon>
        <taxon>Metazoa</taxon>
        <taxon>Ecdysozoa</taxon>
        <taxon>Arthropoda</taxon>
        <taxon>Hexapoda</taxon>
        <taxon>Insecta</taxon>
        <taxon>Pterygota</taxon>
        <taxon>Neoptera</taxon>
        <taxon>Endopterygota</taxon>
        <taxon>Hymenoptera</taxon>
        <taxon>Apocrita</taxon>
        <taxon>Aculeata</taxon>
        <taxon>Vespoidea</taxon>
        <taxon>Vespidae</taxon>
        <taxon>Vespinae</taxon>
        <taxon>Vespula</taxon>
    </lineage>
</organism>
<dbReference type="SUPFAM" id="SSF55874">
    <property type="entry name" value="ATPase domain of HSP90 chaperone/DNA topoisomerase II/histidine kinase"/>
    <property type="match status" value="1"/>
</dbReference>
<dbReference type="InterPro" id="IPR037198">
    <property type="entry name" value="MutL_C_sf"/>
</dbReference>
<comment type="caution">
    <text evidence="4">The sequence shown here is derived from an EMBL/GenBank/DDBJ whole genome shotgun (WGS) entry which is preliminary data.</text>
</comment>
<dbReference type="InterPro" id="IPR014721">
    <property type="entry name" value="Ribsml_uS5_D2-typ_fold_subgr"/>
</dbReference>
<dbReference type="InterPro" id="IPR020568">
    <property type="entry name" value="Ribosomal_Su5_D2-typ_SF"/>
</dbReference>
<keyword evidence="5" id="KW-1185">Reference proteome</keyword>
<dbReference type="EMBL" id="JAUDFV010000173">
    <property type="protein sequence ID" value="KAL2711698.1"/>
    <property type="molecule type" value="Genomic_DNA"/>
</dbReference>
<keyword evidence="2" id="KW-0227">DNA damage</keyword>
<dbReference type="Pfam" id="PF08676">
    <property type="entry name" value="MutL_C"/>
    <property type="match status" value="1"/>
</dbReference>